<dbReference type="InterPro" id="IPR045851">
    <property type="entry name" value="AMP-bd_C_sf"/>
</dbReference>
<evidence type="ECO:0000259" key="4">
    <source>
        <dbReference type="Pfam" id="PF00561"/>
    </source>
</evidence>
<dbReference type="Proteomes" id="UP000523863">
    <property type="component" value="Unassembled WGS sequence"/>
</dbReference>
<comment type="caution">
    <text evidence="5">The sequence shown here is derived from an EMBL/GenBank/DDBJ whole genome shotgun (WGS) entry which is preliminary data.</text>
</comment>
<sequence>MNLPGVNPAWDRYVAVPSTSSVDPQNSTYLWHVLDTHAQASAEAIENVSVTLFCVHGNPTWSYLYRSVLAAANERFPSVRVIAVDQLDMGYSEDTHQDRTLPDRINDLGDLSRALGIDGSPVVTVGHDWGGIISLGWALQHRENLQAVSLFNTAVHPAGFQLPPALQLALHPAVHRWGTQDTSAFIDVTLALAQPTLSKDIRAAYKAPYRGRERRRPVRQFVADIPATPAHPSHAKLIEVSEGLRDLKVPAFFQWGPKDPVFSDRYLNDLIDRIPHAQVHRYEGASHMLPEDRDVATPLLEWVEGLGTSRENSQFPVSQEPLRFLSAELENRSSDTTTACADILPDGNVQRVSWADLSTRVDRLAAGLYELGARPGSRVSLLVPPGTELTSVVYACLKIGAIIVVADAGLGTKGMGRAIKGAQPDFLIGIDRALSGARVFGWPGRKIAAAMLPEGVKGTAKRRALNAETDLADLERRGQDAIANGWTPPQLDPDADAAVLFTSGSTGPAKGVVYTHRRLAGLRDTIQQTYGLRAGTGLVAGFAPFALLGPALGAVSVTPDMDVTAPRTLTARALADAVAAIDATAVFCSPAALENVVATAQGASLPGVELVLSAGAPIPVPLLEKVQTIFPKASLHTPYGMTEALPIADIDLQALRAASSSSKNQANGVCVGTAVSGATIAILPFGTPDAEIAEAALTSEPGVSGEVVVQAPHIKERYDRLALTQAESARIPGWHRTGDVGHYDDAARLWIEGRLQHVVTSASGPITPVAYELAAESVPSVQRAAAVGVGPAGTQALVIAVEVDGAKDGLASAALAAEIRAAIAEHVADPAPVSAVVTTRIPTDIRHNSKVDRTAVAAWATEALSGGKVPRRLPRAGGIRS</sequence>
<accession>A0A7W8YA97</accession>
<organism evidence="5 6">
    <name type="scientific">Neomicrococcus lactis</name>
    <dbReference type="NCBI Taxonomy" id="732241"/>
    <lineage>
        <taxon>Bacteria</taxon>
        <taxon>Bacillati</taxon>
        <taxon>Actinomycetota</taxon>
        <taxon>Actinomycetes</taxon>
        <taxon>Micrococcales</taxon>
        <taxon>Micrococcaceae</taxon>
        <taxon>Neomicrococcus</taxon>
    </lineage>
</organism>
<dbReference type="GO" id="GO:0006631">
    <property type="term" value="P:fatty acid metabolic process"/>
    <property type="evidence" value="ECO:0007669"/>
    <property type="project" value="TreeGrafter"/>
</dbReference>
<dbReference type="InterPro" id="IPR000073">
    <property type="entry name" value="AB_hydrolase_1"/>
</dbReference>
<dbReference type="InterPro" id="IPR029058">
    <property type="entry name" value="AB_hydrolase_fold"/>
</dbReference>
<dbReference type="Gene3D" id="3.30.300.30">
    <property type="match status" value="1"/>
</dbReference>
<dbReference type="Pfam" id="PF00501">
    <property type="entry name" value="AMP-binding"/>
    <property type="match status" value="1"/>
</dbReference>
<dbReference type="SUPFAM" id="SSF56801">
    <property type="entry name" value="Acetyl-CoA synthetase-like"/>
    <property type="match status" value="1"/>
</dbReference>
<dbReference type="AlphaFoldDB" id="A0A7W8YA97"/>
<dbReference type="InterPro" id="IPR000873">
    <property type="entry name" value="AMP-dep_synth/lig_dom"/>
</dbReference>
<dbReference type="PANTHER" id="PTHR43201">
    <property type="entry name" value="ACYL-COA SYNTHETASE"/>
    <property type="match status" value="1"/>
</dbReference>
<feature type="domain" description="AB hydrolase-1" evidence="4">
    <location>
        <begin position="51"/>
        <end position="293"/>
    </location>
</feature>
<evidence type="ECO:0000313" key="6">
    <source>
        <dbReference type="Proteomes" id="UP000523863"/>
    </source>
</evidence>
<name>A0A7W8YA97_9MICC</name>
<evidence type="ECO:0000313" key="5">
    <source>
        <dbReference type="EMBL" id="MBB5597535.1"/>
    </source>
</evidence>
<comment type="similarity">
    <text evidence="1">Belongs to the ATP-dependent AMP-binding enzyme family.</text>
</comment>
<keyword evidence="6" id="KW-1185">Reference proteome</keyword>
<proteinExistence type="inferred from homology"/>
<dbReference type="PANTHER" id="PTHR43201:SF5">
    <property type="entry name" value="MEDIUM-CHAIN ACYL-COA LIGASE ACSF2, MITOCHONDRIAL"/>
    <property type="match status" value="1"/>
</dbReference>
<dbReference type="SUPFAM" id="SSF53474">
    <property type="entry name" value="alpha/beta-Hydrolases"/>
    <property type="match status" value="1"/>
</dbReference>
<feature type="domain" description="AMP-dependent synthetase/ligase" evidence="3">
    <location>
        <begin position="342"/>
        <end position="718"/>
    </location>
</feature>
<evidence type="ECO:0000259" key="3">
    <source>
        <dbReference type="Pfam" id="PF00501"/>
    </source>
</evidence>
<dbReference type="Gene3D" id="3.40.50.12780">
    <property type="entry name" value="N-terminal domain of ligase-like"/>
    <property type="match status" value="1"/>
</dbReference>
<dbReference type="Gene3D" id="3.40.50.1820">
    <property type="entry name" value="alpha/beta hydrolase"/>
    <property type="match status" value="1"/>
</dbReference>
<reference evidence="5 6" key="1">
    <citation type="submission" date="2020-08" db="EMBL/GenBank/DDBJ databases">
        <title>Sequencing the genomes of 1000 actinobacteria strains.</title>
        <authorList>
            <person name="Klenk H.-P."/>
        </authorList>
    </citation>
    <scope>NUCLEOTIDE SEQUENCE [LARGE SCALE GENOMIC DNA]</scope>
    <source>
        <strain evidence="5 6">DSM 23694</strain>
    </source>
</reference>
<evidence type="ECO:0000256" key="1">
    <source>
        <dbReference type="ARBA" id="ARBA00006432"/>
    </source>
</evidence>
<keyword evidence="2 5" id="KW-0436">Ligase</keyword>
<dbReference type="PROSITE" id="PS00455">
    <property type="entry name" value="AMP_BINDING"/>
    <property type="match status" value="1"/>
</dbReference>
<dbReference type="InterPro" id="IPR042099">
    <property type="entry name" value="ANL_N_sf"/>
</dbReference>
<dbReference type="Pfam" id="PF00561">
    <property type="entry name" value="Abhydrolase_1"/>
    <property type="match status" value="1"/>
</dbReference>
<evidence type="ECO:0000256" key="2">
    <source>
        <dbReference type="ARBA" id="ARBA00022598"/>
    </source>
</evidence>
<dbReference type="InterPro" id="IPR020845">
    <property type="entry name" value="AMP-binding_CS"/>
</dbReference>
<dbReference type="EMBL" id="JACHBL010000001">
    <property type="protein sequence ID" value="MBB5597535.1"/>
    <property type="molecule type" value="Genomic_DNA"/>
</dbReference>
<protein>
    <submittedName>
        <fullName evidence="5">Acyl-CoA synthetase (AMP-forming)/AMP-acid ligase II/pimeloyl-ACP methyl ester carboxylesterase</fullName>
    </submittedName>
</protein>
<gene>
    <name evidence="5" type="ORF">BKA12_000615</name>
</gene>
<dbReference type="GO" id="GO:0031956">
    <property type="term" value="F:medium-chain fatty acid-CoA ligase activity"/>
    <property type="evidence" value="ECO:0007669"/>
    <property type="project" value="TreeGrafter"/>
</dbReference>